<comment type="function">
    <text evidence="3">Required for rescue of stalled ribosomes mediated by trans-translation. Binds to transfer-messenger RNA (tmRNA), required for stable association of tmRNA with ribosomes. tmRNA and SmpB together mimic tRNA shape, replacing the anticodon stem-loop with SmpB. tmRNA is encoded by the ssrA gene; the 2 termini fold to resemble tRNA(Ala) and it encodes a 'tag peptide', a short internal open reading frame. During trans-translation Ala-aminoacylated tmRNA acts like a tRNA, entering the A-site of stalled ribosomes, displacing the stalled mRNA. The ribosome then switches to translate the ORF on the tmRNA; the nascent peptide is terminated with the 'tag peptide' encoded by the tmRNA and targeted for degradation. The ribosome is freed to recommence translation, which seems to be the essential function of trans-translation.</text>
</comment>
<dbReference type="EMBL" id="NCWU01000002">
    <property type="protein sequence ID" value="PAK86581.1"/>
    <property type="molecule type" value="Genomic_DNA"/>
</dbReference>
<evidence type="ECO:0000256" key="1">
    <source>
        <dbReference type="ARBA" id="ARBA00022490"/>
    </source>
</evidence>
<name>A0A269YMW4_9MICC</name>
<evidence type="ECO:0000313" key="6">
    <source>
        <dbReference type="Proteomes" id="UP000216195"/>
    </source>
</evidence>
<evidence type="ECO:0000313" key="5">
    <source>
        <dbReference type="EMBL" id="PEN17043.1"/>
    </source>
</evidence>
<dbReference type="HAMAP" id="MF_00023">
    <property type="entry name" value="SmpB"/>
    <property type="match status" value="1"/>
</dbReference>
<dbReference type="NCBIfam" id="TIGR00086">
    <property type="entry name" value="smpB"/>
    <property type="match status" value="1"/>
</dbReference>
<evidence type="ECO:0000313" key="4">
    <source>
        <dbReference type="EMBL" id="PAK86581.1"/>
    </source>
</evidence>
<dbReference type="NCBIfam" id="NF003843">
    <property type="entry name" value="PRK05422.1"/>
    <property type="match status" value="1"/>
</dbReference>
<evidence type="ECO:0000313" key="7">
    <source>
        <dbReference type="Proteomes" id="UP000219947"/>
    </source>
</evidence>
<reference evidence="4 6" key="1">
    <citation type="submission" date="2017-04" db="EMBL/GenBank/DDBJ databases">
        <title>Kefir bacterial isolates.</title>
        <authorList>
            <person name="Kim Y."/>
            <person name="Blasche S."/>
            <person name="Patil K.R."/>
        </authorList>
    </citation>
    <scope>NUCLEOTIDE SEQUENCE [LARGE SCALE GENOMIC DNA]</scope>
    <source>
        <strain evidence="4 6">OG2-1</strain>
    </source>
</reference>
<dbReference type="OMA" id="WTNHSAR"/>
<accession>A0A269YMW4</accession>
<dbReference type="PANTHER" id="PTHR30308:SF2">
    <property type="entry name" value="SSRA-BINDING PROTEIN"/>
    <property type="match status" value="1"/>
</dbReference>
<comment type="similarity">
    <text evidence="3">Belongs to the SmpB family.</text>
</comment>
<dbReference type="GO" id="GO:0070930">
    <property type="term" value="P:trans-translation-dependent protein tagging"/>
    <property type="evidence" value="ECO:0007669"/>
    <property type="project" value="TreeGrafter"/>
</dbReference>
<accession>A0A5F0LZZ6</accession>
<comment type="subcellular location">
    <subcellularLocation>
        <location evidence="3">Cytoplasm</location>
    </subcellularLocation>
    <text evidence="3">The tmRNA-SmpB complex associates with stalled 70S ribosomes.</text>
</comment>
<dbReference type="GO" id="GO:0005829">
    <property type="term" value="C:cytosol"/>
    <property type="evidence" value="ECO:0007669"/>
    <property type="project" value="TreeGrafter"/>
</dbReference>
<dbReference type="AlphaFoldDB" id="A0A269YMW4"/>
<dbReference type="PROSITE" id="PS01317">
    <property type="entry name" value="SSRP"/>
    <property type="match status" value="1"/>
</dbReference>
<dbReference type="SUPFAM" id="SSF74982">
    <property type="entry name" value="Small protein B (SmpB)"/>
    <property type="match status" value="1"/>
</dbReference>
<proteinExistence type="inferred from homology"/>
<organism evidence="5 7">
    <name type="scientific">Rothia dentocariosa</name>
    <dbReference type="NCBI Taxonomy" id="2047"/>
    <lineage>
        <taxon>Bacteria</taxon>
        <taxon>Bacillati</taxon>
        <taxon>Actinomycetota</taxon>
        <taxon>Actinomycetes</taxon>
        <taxon>Micrococcales</taxon>
        <taxon>Micrococcaceae</taxon>
        <taxon>Rothia</taxon>
    </lineage>
</organism>
<comment type="caution">
    <text evidence="5">The sequence shown here is derived from an EMBL/GenBank/DDBJ whole genome shotgun (WGS) entry which is preliminary data.</text>
</comment>
<evidence type="ECO:0000256" key="2">
    <source>
        <dbReference type="ARBA" id="ARBA00022884"/>
    </source>
</evidence>
<dbReference type="Gene3D" id="2.40.280.10">
    <property type="match status" value="1"/>
</dbReference>
<dbReference type="Proteomes" id="UP000219947">
    <property type="component" value="Unassembled WGS sequence"/>
</dbReference>
<dbReference type="InterPro" id="IPR023620">
    <property type="entry name" value="SmpB"/>
</dbReference>
<dbReference type="InterPro" id="IPR000037">
    <property type="entry name" value="SsrA-bd_prot"/>
</dbReference>
<dbReference type="InterPro" id="IPR020081">
    <property type="entry name" value="SsrA-bd_prot_CS"/>
</dbReference>
<dbReference type="CDD" id="cd09294">
    <property type="entry name" value="SmpB"/>
    <property type="match status" value="1"/>
</dbReference>
<keyword evidence="2 3" id="KW-0694">RNA-binding</keyword>
<dbReference type="GeneID" id="29743205"/>
<dbReference type="PANTHER" id="PTHR30308">
    <property type="entry name" value="TMRNA-BINDING COMPONENT OF TRANS-TRANSLATION TAGGING COMPLEX"/>
    <property type="match status" value="1"/>
</dbReference>
<dbReference type="Proteomes" id="UP000216195">
    <property type="component" value="Unassembled WGS sequence"/>
</dbReference>
<gene>
    <name evidence="3" type="primary">smpB</name>
    <name evidence="4" type="ORF">B8W87_02755</name>
    <name evidence="5" type="ORF">CRM92_03205</name>
</gene>
<reference evidence="5" key="2">
    <citation type="submission" date="2017-10" db="EMBL/GenBank/DDBJ databases">
        <title>Kefir isolates.</title>
        <authorList>
            <person name="Kim Y."/>
            <person name="Blasche S."/>
        </authorList>
    </citation>
    <scope>NUCLEOTIDE SEQUENCE [LARGE SCALE GENOMIC DNA]</scope>
    <source>
        <strain evidence="5">OG2-2</strain>
    </source>
</reference>
<dbReference type="RefSeq" id="WP_013397398.1">
    <property type="nucleotide sequence ID" value="NZ_CABFMC010000006.1"/>
</dbReference>
<keyword evidence="7" id="KW-1185">Reference proteome</keyword>
<keyword evidence="1 3" id="KW-0963">Cytoplasm</keyword>
<dbReference type="EMBL" id="PDEV01000001">
    <property type="protein sequence ID" value="PEN17043.1"/>
    <property type="molecule type" value="Genomic_DNA"/>
</dbReference>
<dbReference type="GO" id="GO:0070929">
    <property type="term" value="P:trans-translation"/>
    <property type="evidence" value="ECO:0007669"/>
    <property type="project" value="UniProtKB-UniRule"/>
</dbReference>
<dbReference type="Pfam" id="PF01668">
    <property type="entry name" value="SmpB"/>
    <property type="match status" value="1"/>
</dbReference>
<protein>
    <recommendedName>
        <fullName evidence="3">SsrA-binding protein</fullName>
    </recommendedName>
    <alternativeName>
        <fullName evidence="3">Small protein B</fullName>
    </alternativeName>
</protein>
<dbReference type="GO" id="GO:0003723">
    <property type="term" value="F:RNA binding"/>
    <property type="evidence" value="ECO:0007669"/>
    <property type="project" value="UniProtKB-UniRule"/>
</dbReference>
<sequence length="164" mass="18758">MAQKKKKGSKTDPNNSIIAQNKKARHNYNIVDTYEAGMVLLGTEVKSLRDGGASITDGFCHVKDHELWLEGIHIAEYGYGTWTNHSARRSRKLLLHRSEINRLEQKLKETGYTVVPLKLYFSGGRVKVEIALATGKREYDKRQALRERQDNLEAARAMRYRNLG</sequence>
<evidence type="ECO:0000256" key="3">
    <source>
        <dbReference type="HAMAP-Rule" id="MF_00023"/>
    </source>
</evidence>